<protein>
    <submittedName>
        <fullName evidence="1">Uncharacterized protein</fullName>
    </submittedName>
</protein>
<dbReference type="EMBL" id="GGEC01088810">
    <property type="protein sequence ID" value="MBX69294.1"/>
    <property type="molecule type" value="Transcribed_RNA"/>
</dbReference>
<reference evidence="1" key="1">
    <citation type="submission" date="2018-02" db="EMBL/GenBank/DDBJ databases">
        <title>Rhizophora mucronata_Transcriptome.</title>
        <authorList>
            <person name="Meera S.P."/>
            <person name="Sreeshan A."/>
            <person name="Augustine A."/>
        </authorList>
    </citation>
    <scope>NUCLEOTIDE SEQUENCE</scope>
    <source>
        <tissue evidence="1">Leaf</tissue>
    </source>
</reference>
<sequence>MKFIGCWVGIALKECNIAVRVDNLRFHNKLS</sequence>
<evidence type="ECO:0000313" key="1">
    <source>
        <dbReference type="EMBL" id="MBX69294.1"/>
    </source>
</evidence>
<name>A0A2P2QQY8_RHIMU</name>
<organism evidence="1">
    <name type="scientific">Rhizophora mucronata</name>
    <name type="common">Asiatic mangrove</name>
    <dbReference type="NCBI Taxonomy" id="61149"/>
    <lineage>
        <taxon>Eukaryota</taxon>
        <taxon>Viridiplantae</taxon>
        <taxon>Streptophyta</taxon>
        <taxon>Embryophyta</taxon>
        <taxon>Tracheophyta</taxon>
        <taxon>Spermatophyta</taxon>
        <taxon>Magnoliopsida</taxon>
        <taxon>eudicotyledons</taxon>
        <taxon>Gunneridae</taxon>
        <taxon>Pentapetalae</taxon>
        <taxon>rosids</taxon>
        <taxon>fabids</taxon>
        <taxon>Malpighiales</taxon>
        <taxon>Rhizophoraceae</taxon>
        <taxon>Rhizophora</taxon>
    </lineage>
</organism>
<accession>A0A2P2QQY8</accession>
<proteinExistence type="predicted"/>
<dbReference type="AlphaFoldDB" id="A0A2P2QQY8"/>